<feature type="non-terminal residue" evidence="1">
    <location>
        <position position="1"/>
    </location>
</feature>
<accession>A0A392VPA3</accession>
<reference evidence="1 2" key="1">
    <citation type="journal article" date="2018" name="Front. Plant Sci.">
        <title>Red Clover (Trifolium pratense) and Zigzag Clover (T. medium) - A Picture of Genomic Similarities and Differences.</title>
        <authorList>
            <person name="Dluhosova J."/>
            <person name="Istvanek J."/>
            <person name="Nedelnik J."/>
            <person name="Repkova J."/>
        </authorList>
    </citation>
    <scope>NUCLEOTIDE SEQUENCE [LARGE SCALE GENOMIC DNA]</scope>
    <source>
        <strain evidence="2">cv. 10/8</strain>
        <tissue evidence="1">Leaf</tissue>
    </source>
</reference>
<protein>
    <submittedName>
        <fullName evidence="1">Uncharacterized protein</fullName>
    </submittedName>
</protein>
<evidence type="ECO:0000313" key="2">
    <source>
        <dbReference type="Proteomes" id="UP000265520"/>
    </source>
</evidence>
<keyword evidence="2" id="KW-1185">Reference proteome</keyword>
<organism evidence="1 2">
    <name type="scientific">Trifolium medium</name>
    <dbReference type="NCBI Taxonomy" id="97028"/>
    <lineage>
        <taxon>Eukaryota</taxon>
        <taxon>Viridiplantae</taxon>
        <taxon>Streptophyta</taxon>
        <taxon>Embryophyta</taxon>
        <taxon>Tracheophyta</taxon>
        <taxon>Spermatophyta</taxon>
        <taxon>Magnoliopsida</taxon>
        <taxon>eudicotyledons</taxon>
        <taxon>Gunneridae</taxon>
        <taxon>Pentapetalae</taxon>
        <taxon>rosids</taxon>
        <taxon>fabids</taxon>
        <taxon>Fabales</taxon>
        <taxon>Fabaceae</taxon>
        <taxon>Papilionoideae</taxon>
        <taxon>50 kb inversion clade</taxon>
        <taxon>NPAAA clade</taxon>
        <taxon>Hologalegina</taxon>
        <taxon>IRL clade</taxon>
        <taxon>Trifolieae</taxon>
        <taxon>Trifolium</taxon>
    </lineage>
</organism>
<evidence type="ECO:0000313" key="1">
    <source>
        <dbReference type="EMBL" id="MCI89707.1"/>
    </source>
</evidence>
<dbReference type="Proteomes" id="UP000265520">
    <property type="component" value="Unassembled WGS sequence"/>
</dbReference>
<dbReference type="EMBL" id="LXQA011225801">
    <property type="protein sequence ID" value="MCI89707.1"/>
    <property type="molecule type" value="Genomic_DNA"/>
</dbReference>
<dbReference type="AlphaFoldDB" id="A0A392VPA3"/>
<sequence>IGEQQQNIFILLARISESLATGRSDSLSDSSRTCTVAFARCKCSLSDSALHESLS</sequence>
<comment type="caution">
    <text evidence="1">The sequence shown here is derived from an EMBL/GenBank/DDBJ whole genome shotgun (WGS) entry which is preliminary data.</text>
</comment>
<proteinExistence type="predicted"/>
<name>A0A392VPA3_9FABA</name>